<feature type="modified residue" description="4-aspartylphosphate" evidence="5">
    <location>
        <position position="56"/>
    </location>
</feature>
<evidence type="ECO:0000256" key="3">
    <source>
        <dbReference type="ARBA" id="ARBA00023125"/>
    </source>
</evidence>
<dbReference type="InterPro" id="IPR039420">
    <property type="entry name" value="WalR-like"/>
</dbReference>
<accession>A0A6M1T392</accession>
<dbReference type="PANTHER" id="PTHR43214:SF41">
    <property type="entry name" value="NITRATE_NITRITE RESPONSE REGULATOR PROTEIN NARP"/>
    <property type="match status" value="1"/>
</dbReference>
<organism evidence="8 9">
    <name type="scientific">Fodinibius halophilus</name>
    <dbReference type="NCBI Taxonomy" id="1736908"/>
    <lineage>
        <taxon>Bacteria</taxon>
        <taxon>Pseudomonadati</taxon>
        <taxon>Balneolota</taxon>
        <taxon>Balneolia</taxon>
        <taxon>Balneolales</taxon>
        <taxon>Balneolaceae</taxon>
        <taxon>Fodinibius</taxon>
    </lineage>
</organism>
<dbReference type="Pfam" id="PF00072">
    <property type="entry name" value="Response_reg"/>
    <property type="match status" value="1"/>
</dbReference>
<dbReference type="SUPFAM" id="SSF52172">
    <property type="entry name" value="CheY-like"/>
    <property type="match status" value="1"/>
</dbReference>
<dbReference type="Proteomes" id="UP000479132">
    <property type="component" value="Unassembled WGS sequence"/>
</dbReference>
<evidence type="ECO:0000313" key="8">
    <source>
        <dbReference type="EMBL" id="NGP87685.1"/>
    </source>
</evidence>
<dbReference type="AlphaFoldDB" id="A0A6M1T392"/>
<sequence length="217" mass="24592">MGSINILLVDDHDIVRDGIRLLLEDEIGFNIIAEAENGQEAIQACEDYDIQFVIMDINMPKMDGIEATHKIKEQYPDIKILALTMMDEDEHIRNMIEAGASGYILKSSDKAELVDAITTILDGRHYFSEDATQRVMMDLVKSSGPNKKRDPANITEREHEVLELIVKEYTNQQIADEFHISIRTVDAHRRNLLQKTGAKNTAGLVTYAIKHDLVELE</sequence>
<dbReference type="EMBL" id="JAALLS010000004">
    <property type="protein sequence ID" value="NGP87685.1"/>
    <property type="molecule type" value="Genomic_DNA"/>
</dbReference>
<dbReference type="InterPro" id="IPR058245">
    <property type="entry name" value="NreC/VraR/RcsB-like_REC"/>
</dbReference>
<reference evidence="8 9" key="1">
    <citation type="submission" date="2020-02" db="EMBL/GenBank/DDBJ databases">
        <title>Aliifodinibius halophilus 2W32, complete genome.</title>
        <authorList>
            <person name="Li Y."/>
            <person name="Wu S."/>
        </authorList>
    </citation>
    <scope>NUCLEOTIDE SEQUENCE [LARGE SCALE GENOMIC DNA]</scope>
    <source>
        <strain evidence="8 9">2W32</strain>
    </source>
</reference>
<dbReference type="SMART" id="SM00448">
    <property type="entry name" value="REC"/>
    <property type="match status" value="1"/>
</dbReference>
<evidence type="ECO:0000259" key="6">
    <source>
        <dbReference type="PROSITE" id="PS50043"/>
    </source>
</evidence>
<keyword evidence="1 5" id="KW-0597">Phosphoprotein</keyword>
<keyword evidence="3" id="KW-0238">DNA-binding</keyword>
<comment type="caution">
    <text evidence="8">The sequence shown here is derived from an EMBL/GenBank/DDBJ whole genome shotgun (WGS) entry which is preliminary data.</text>
</comment>
<evidence type="ECO:0000256" key="2">
    <source>
        <dbReference type="ARBA" id="ARBA00023015"/>
    </source>
</evidence>
<evidence type="ECO:0000256" key="4">
    <source>
        <dbReference type="ARBA" id="ARBA00023163"/>
    </source>
</evidence>
<name>A0A6M1T392_9BACT</name>
<evidence type="ECO:0000256" key="5">
    <source>
        <dbReference type="PROSITE-ProRule" id="PRU00169"/>
    </source>
</evidence>
<evidence type="ECO:0000256" key="1">
    <source>
        <dbReference type="ARBA" id="ARBA00022553"/>
    </source>
</evidence>
<gene>
    <name evidence="8" type="ORF">G3569_04910</name>
</gene>
<dbReference type="CDD" id="cd17535">
    <property type="entry name" value="REC_NarL-like"/>
    <property type="match status" value="1"/>
</dbReference>
<proteinExistence type="predicted"/>
<keyword evidence="2" id="KW-0805">Transcription regulation</keyword>
<dbReference type="InterPro" id="IPR001789">
    <property type="entry name" value="Sig_transdc_resp-reg_receiver"/>
</dbReference>
<dbReference type="InterPro" id="IPR000792">
    <property type="entry name" value="Tscrpt_reg_LuxR_C"/>
</dbReference>
<evidence type="ECO:0000259" key="7">
    <source>
        <dbReference type="PROSITE" id="PS50110"/>
    </source>
</evidence>
<dbReference type="PROSITE" id="PS50043">
    <property type="entry name" value="HTH_LUXR_2"/>
    <property type="match status" value="1"/>
</dbReference>
<dbReference type="Gene3D" id="3.40.50.2300">
    <property type="match status" value="1"/>
</dbReference>
<dbReference type="PROSITE" id="PS50110">
    <property type="entry name" value="RESPONSE_REGULATORY"/>
    <property type="match status" value="1"/>
</dbReference>
<evidence type="ECO:0000313" key="9">
    <source>
        <dbReference type="Proteomes" id="UP000479132"/>
    </source>
</evidence>
<keyword evidence="4" id="KW-0804">Transcription</keyword>
<dbReference type="GO" id="GO:0003677">
    <property type="term" value="F:DNA binding"/>
    <property type="evidence" value="ECO:0007669"/>
    <property type="project" value="UniProtKB-KW"/>
</dbReference>
<dbReference type="RefSeq" id="WP_165266660.1">
    <property type="nucleotide sequence ID" value="NZ_JAALLS010000004.1"/>
</dbReference>
<dbReference type="InterPro" id="IPR016032">
    <property type="entry name" value="Sig_transdc_resp-reg_C-effctor"/>
</dbReference>
<feature type="domain" description="Response regulatory" evidence="7">
    <location>
        <begin position="5"/>
        <end position="121"/>
    </location>
</feature>
<dbReference type="GO" id="GO:0000160">
    <property type="term" value="P:phosphorelay signal transduction system"/>
    <property type="evidence" value="ECO:0007669"/>
    <property type="project" value="InterPro"/>
</dbReference>
<dbReference type="SUPFAM" id="SSF46894">
    <property type="entry name" value="C-terminal effector domain of the bipartite response regulators"/>
    <property type="match status" value="1"/>
</dbReference>
<protein>
    <submittedName>
        <fullName evidence="8">Response regulator transcription factor</fullName>
    </submittedName>
</protein>
<dbReference type="InterPro" id="IPR011006">
    <property type="entry name" value="CheY-like_superfamily"/>
</dbReference>
<feature type="domain" description="HTH luxR-type" evidence="6">
    <location>
        <begin position="147"/>
        <end position="212"/>
    </location>
</feature>
<keyword evidence="9" id="KW-1185">Reference proteome</keyword>
<dbReference type="CDD" id="cd06170">
    <property type="entry name" value="LuxR_C_like"/>
    <property type="match status" value="1"/>
</dbReference>
<dbReference type="GO" id="GO:0006355">
    <property type="term" value="P:regulation of DNA-templated transcription"/>
    <property type="evidence" value="ECO:0007669"/>
    <property type="project" value="InterPro"/>
</dbReference>
<dbReference type="PANTHER" id="PTHR43214">
    <property type="entry name" value="TWO-COMPONENT RESPONSE REGULATOR"/>
    <property type="match status" value="1"/>
</dbReference>
<dbReference type="SMART" id="SM00421">
    <property type="entry name" value="HTH_LUXR"/>
    <property type="match status" value="1"/>
</dbReference>
<dbReference type="PRINTS" id="PR00038">
    <property type="entry name" value="HTHLUXR"/>
</dbReference>
<dbReference type="Pfam" id="PF00196">
    <property type="entry name" value="GerE"/>
    <property type="match status" value="1"/>
</dbReference>